<dbReference type="PANTHER" id="PTHR30004:SF6">
    <property type="entry name" value="D-THREONATE 4-PHOSPHATE DEHYDROGENASE"/>
    <property type="match status" value="1"/>
</dbReference>
<proteinExistence type="predicted"/>
<sequence length="304" mass="33434">MRPPVGITLGDPAGIGPEIIIKALQRIPHRNLLLIGPDEVLKRESEQLKVPLPPVALYDTGPVGDYQYGQVQKNCGVAALQALEAGAALLKQNRISALVTAPVSKTALRLAGFRFPGQTEFLAHRLHARRYAMLAWSPQFRVIFVTIHLPLARVARQITSARVREKIILLNEYLQLEGFEQPVIGVLALNPHADEFSLGEERRIRQAIIQARRKNIRAEGPLPADSIFVNLDRFHGFVAMYHDQAMIPAKLLARGAGVNVTLGLSRIRTSPLHGVAFDIAGQHRADPGSMLTAIRLALKLSARL</sequence>
<evidence type="ECO:0000313" key="4">
    <source>
        <dbReference type="EMBL" id="HEA87246.1"/>
    </source>
</evidence>
<dbReference type="Pfam" id="PF04166">
    <property type="entry name" value="PdxA"/>
    <property type="match status" value="1"/>
</dbReference>
<evidence type="ECO:0000313" key="5">
    <source>
        <dbReference type="EMBL" id="HFJ54084.1"/>
    </source>
</evidence>
<evidence type="ECO:0000256" key="2">
    <source>
        <dbReference type="ARBA" id="ARBA00023002"/>
    </source>
</evidence>
<protein>
    <submittedName>
        <fullName evidence="5">4-hydroxythreonine-4-phosphate dehydrogenase PdxA</fullName>
    </submittedName>
</protein>
<reference evidence="5" key="1">
    <citation type="journal article" date="2020" name="mSystems">
        <title>Genome- and Community-Level Interaction Insights into Carbon Utilization and Element Cycling Functions of Hydrothermarchaeota in Hydrothermal Sediment.</title>
        <authorList>
            <person name="Zhou Z."/>
            <person name="Liu Y."/>
            <person name="Xu W."/>
            <person name="Pan J."/>
            <person name="Luo Z.H."/>
            <person name="Li M."/>
        </authorList>
    </citation>
    <scope>NUCLEOTIDE SEQUENCE [LARGE SCALE GENOMIC DNA]</scope>
    <source>
        <strain evidence="4">SpSt-265</strain>
        <strain evidence="5">SpSt-465</strain>
    </source>
</reference>
<evidence type="ECO:0000256" key="3">
    <source>
        <dbReference type="ARBA" id="ARBA00023027"/>
    </source>
</evidence>
<dbReference type="SUPFAM" id="SSF53659">
    <property type="entry name" value="Isocitrate/Isopropylmalate dehydrogenase-like"/>
    <property type="match status" value="1"/>
</dbReference>
<name>A0A7C3J258_UNCW3</name>
<evidence type="ECO:0000256" key="1">
    <source>
        <dbReference type="ARBA" id="ARBA00022723"/>
    </source>
</evidence>
<keyword evidence="2" id="KW-0560">Oxidoreductase</keyword>
<keyword evidence="1" id="KW-0479">Metal-binding</keyword>
<dbReference type="Gene3D" id="3.40.718.10">
    <property type="entry name" value="Isopropylmalate Dehydrogenase"/>
    <property type="match status" value="1"/>
</dbReference>
<dbReference type="InterPro" id="IPR005255">
    <property type="entry name" value="PdxA_fam"/>
</dbReference>
<organism evidence="5">
    <name type="scientific">candidate division WOR-3 bacterium</name>
    <dbReference type="NCBI Taxonomy" id="2052148"/>
    <lineage>
        <taxon>Bacteria</taxon>
        <taxon>Bacteria division WOR-3</taxon>
    </lineage>
</organism>
<dbReference type="GO" id="GO:0051287">
    <property type="term" value="F:NAD binding"/>
    <property type="evidence" value="ECO:0007669"/>
    <property type="project" value="InterPro"/>
</dbReference>
<dbReference type="EMBL" id="DSLG01000004">
    <property type="protein sequence ID" value="HEA87246.1"/>
    <property type="molecule type" value="Genomic_DNA"/>
</dbReference>
<accession>A0A7C3J258</accession>
<dbReference type="GO" id="GO:0046872">
    <property type="term" value="F:metal ion binding"/>
    <property type="evidence" value="ECO:0007669"/>
    <property type="project" value="UniProtKB-KW"/>
</dbReference>
<dbReference type="AlphaFoldDB" id="A0A7C3J258"/>
<dbReference type="PANTHER" id="PTHR30004">
    <property type="entry name" value="4-HYDROXYTHREONINE-4-PHOSPHATE DEHYDROGENASE"/>
    <property type="match status" value="1"/>
</dbReference>
<dbReference type="GO" id="GO:0016491">
    <property type="term" value="F:oxidoreductase activity"/>
    <property type="evidence" value="ECO:0007669"/>
    <property type="project" value="UniProtKB-KW"/>
</dbReference>
<gene>
    <name evidence="4" type="ORF">ENP94_04455</name>
    <name evidence="5" type="ORF">ENS16_05290</name>
</gene>
<dbReference type="EMBL" id="DSTU01000007">
    <property type="protein sequence ID" value="HFJ54084.1"/>
    <property type="molecule type" value="Genomic_DNA"/>
</dbReference>
<keyword evidence="3" id="KW-0520">NAD</keyword>
<comment type="caution">
    <text evidence="5">The sequence shown here is derived from an EMBL/GenBank/DDBJ whole genome shotgun (WGS) entry which is preliminary data.</text>
</comment>